<dbReference type="Proteomes" id="UP001295444">
    <property type="component" value="Chromosome 03"/>
</dbReference>
<feature type="non-terminal residue" evidence="2">
    <location>
        <position position="1"/>
    </location>
</feature>
<gene>
    <name evidence="2" type="ORF">PECUL_23A023792</name>
</gene>
<keyword evidence="3" id="KW-1185">Reference proteome</keyword>
<evidence type="ECO:0000313" key="2">
    <source>
        <dbReference type="EMBL" id="CAH2274217.1"/>
    </source>
</evidence>
<protein>
    <submittedName>
        <fullName evidence="2">Uncharacterized protein</fullName>
    </submittedName>
</protein>
<evidence type="ECO:0000256" key="1">
    <source>
        <dbReference type="SAM" id="MobiDB-lite"/>
    </source>
</evidence>
<accession>A0AAD1RLF8</accession>
<feature type="compositionally biased region" description="Polar residues" evidence="1">
    <location>
        <begin position="20"/>
        <end position="32"/>
    </location>
</feature>
<sequence>HEETATICPNEGNRPPAKTPTGTHRTTSNQIHRPTESSLSPPSAPSTSIPTEPDHIHRTARSGITSSRLRVLSPQPPSGHAHL</sequence>
<feature type="region of interest" description="Disordered" evidence="1">
    <location>
        <begin position="1"/>
        <end position="83"/>
    </location>
</feature>
<organism evidence="2 3">
    <name type="scientific">Pelobates cultripes</name>
    <name type="common">Western spadefoot toad</name>
    <dbReference type="NCBI Taxonomy" id="61616"/>
    <lineage>
        <taxon>Eukaryota</taxon>
        <taxon>Metazoa</taxon>
        <taxon>Chordata</taxon>
        <taxon>Craniata</taxon>
        <taxon>Vertebrata</taxon>
        <taxon>Euteleostomi</taxon>
        <taxon>Amphibia</taxon>
        <taxon>Batrachia</taxon>
        <taxon>Anura</taxon>
        <taxon>Pelobatoidea</taxon>
        <taxon>Pelobatidae</taxon>
        <taxon>Pelobates</taxon>
    </lineage>
</organism>
<reference evidence="2" key="1">
    <citation type="submission" date="2022-03" db="EMBL/GenBank/DDBJ databases">
        <authorList>
            <person name="Alioto T."/>
            <person name="Alioto T."/>
            <person name="Gomez Garrido J."/>
        </authorList>
    </citation>
    <scope>NUCLEOTIDE SEQUENCE</scope>
</reference>
<dbReference type="AlphaFoldDB" id="A0AAD1RLF8"/>
<proteinExistence type="predicted"/>
<evidence type="ECO:0000313" key="3">
    <source>
        <dbReference type="Proteomes" id="UP001295444"/>
    </source>
</evidence>
<name>A0AAD1RLF8_PELCU</name>
<feature type="compositionally biased region" description="Low complexity" evidence="1">
    <location>
        <begin position="36"/>
        <end position="51"/>
    </location>
</feature>
<dbReference type="EMBL" id="OW240914">
    <property type="protein sequence ID" value="CAH2274217.1"/>
    <property type="molecule type" value="Genomic_DNA"/>
</dbReference>